<dbReference type="AlphaFoldDB" id="A0A0W8F1P2"/>
<feature type="transmembrane region" description="Helical" evidence="1">
    <location>
        <begin position="34"/>
        <end position="52"/>
    </location>
</feature>
<comment type="caution">
    <text evidence="2">The sequence shown here is derived from an EMBL/GenBank/DDBJ whole genome shotgun (WGS) entry which is preliminary data.</text>
</comment>
<name>A0A0W8F1P2_9ZZZZ</name>
<keyword evidence="1" id="KW-0812">Transmembrane</keyword>
<reference evidence="2" key="1">
    <citation type="journal article" date="2015" name="Proc. Natl. Acad. Sci. U.S.A.">
        <title>Networks of energetic and metabolic interactions define dynamics in microbial communities.</title>
        <authorList>
            <person name="Embree M."/>
            <person name="Liu J.K."/>
            <person name="Al-Bassam M.M."/>
            <person name="Zengler K."/>
        </authorList>
    </citation>
    <scope>NUCLEOTIDE SEQUENCE</scope>
</reference>
<gene>
    <name evidence="2" type="ORF">ASZ90_015562</name>
</gene>
<evidence type="ECO:0000256" key="1">
    <source>
        <dbReference type="SAM" id="Phobius"/>
    </source>
</evidence>
<dbReference type="PANTHER" id="PTHR41386">
    <property type="entry name" value="INTEGRAL MEMBRANE PROTEIN-RELATED"/>
    <property type="match status" value="1"/>
</dbReference>
<dbReference type="EMBL" id="LNQE01001619">
    <property type="protein sequence ID" value="KUG14799.1"/>
    <property type="molecule type" value="Genomic_DNA"/>
</dbReference>
<keyword evidence="1" id="KW-0472">Membrane</keyword>
<dbReference type="InterPro" id="IPR010406">
    <property type="entry name" value="DUF1003"/>
</dbReference>
<feature type="transmembrane region" description="Helical" evidence="1">
    <location>
        <begin position="67"/>
        <end position="87"/>
    </location>
</feature>
<proteinExistence type="predicted"/>
<keyword evidence="1" id="KW-1133">Transmembrane helix</keyword>
<accession>A0A0W8F1P2</accession>
<evidence type="ECO:0000313" key="2">
    <source>
        <dbReference type="EMBL" id="KUG14799.1"/>
    </source>
</evidence>
<organism evidence="2">
    <name type="scientific">hydrocarbon metagenome</name>
    <dbReference type="NCBI Taxonomy" id="938273"/>
    <lineage>
        <taxon>unclassified sequences</taxon>
        <taxon>metagenomes</taxon>
        <taxon>ecological metagenomes</taxon>
    </lineage>
</organism>
<protein>
    <submittedName>
        <fullName evidence="2">Acid-resistant locus arl7</fullName>
    </submittedName>
</protein>
<sequence>MKHHSLLAKNINVEFDRQQGFGGRLSDRIADYSGGWPFIIVFIGLMILWVVVNTSLMVTSPIDPYPYHLLDLILSAIAAILAPIIIMSQKRLELRDRLNAENDYRINRNTEMEIHQLHKKIDHLLFNQGQRMLEIQKIQVELMDNLIRKTP</sequence>
<dbReference type="Pfam" id="PF06210">
    <property type="entry name" value="DUF1003"/>
    <property type="match status" value="1"/>
</dbReference>
<dbReference type="PANTHER" id="PTHR41386:SF1">
    <property type="entry name" value="MEMBRANE PROTEIN"/>
    <property type="match status" value="1"/>
</dbReference>